<dbReference type="RefSeq" id="WP_320315017.1">
    <property type="nucleotide sequence ID" value="NZ_JAVIIX010000001.1"/>
</dbReference>
<organism evidence="2 3">
    <name type="scientific">Mesorhizobium dulcispinae</name>
    <dbReference type="NCBI Taxonomy" id="3072316"/>
    <lineage>
        <taxon>Bacteria</taxon>
        <taxon>Pseudomonadati</taxon>
        <taxon>Pseudomonadota</taxon>
        <taxon>Alphaproteobacteria</taxon>
        <taxon>Hyphomicrobiales</taxon>
        <taxon>Phyllobacteriaceae</taxon>
        <taxon>Mesorhizobium</taxon>
    </lineage>
</organism>
<accession>A0ABU4X8K1</accession>
<evidence type="ECO:0000313" key="3">
    <source>
        <dbReference type="Proteomes" id="UP001271780"/>
    </source>
</evidence>
<evidence type="ECO:0000256" key="1">
    <source>
        <dbReference type="SAM" id="MobiDB-lite"/>
    </source>
</evidence>
<protein>
    <submittedName>
        <fullName evidence="2">Uncharacterized protein</fullName>
    </submittedName>
</protein>
<reference evidence="2 3" key="1">
    <citation type="submission" date="2023-08" db="EMBL/GenBank/DDBJ databases">
        <title>Implementing the SeqCode for naming new Mesorhizobium species isolated from Vachellia karroo root nodules.</title>
        <authorList>
            <person name="Van Lill M."/>
        </authorList>
    </citation>
    <scope>NUCLEOTIDE SEQUENCE [LARGE SCALE GENOMIC DNA]</scope>
    <source>
        <strain evidence="2 3">VK23A</strain>
    </source>
</reference>
<gene>
    <name evidence="2" type="ORF">RFM27_01585</name>
</gene>
<dbReference type="Proteomes" id="UP001271780">
    <property type="component" value="Unassembled WGS sequence"/>
</dbReference>
<dbReference type="EMBL" id="JAVIIZ010000001">
    <property type="protein sequence ID" value="MDX8470763.1"/>
    <property type="molecule type" value="Genomic_DNA"/>
</dbReference>
<proteinExistence type="predicted"/>
<comment type="caution">
    <text evidence="2">The sequence shown here is derived from an EMBL/GenBank/DDBJ whole genome shotgun (WGS) entry which is preliminary data.</text>
</comment>
<feature type="compositionally biased region" description="Basic residues" evidence="1">
    <location>
        <begin position="13"/>
        <end position="22"/>
    </location>
</feature>
<feature type="region of interest" description="Disordered" evidence="1">
    <location>
        <begin position="1"/>
        <end position="42"/>
    </location>
</feature>
<evidence type="ECO:0000313" key="2">
    <source>
        <dbReference type="EMBL" id="MDX8470763.1"/>
    </source>
</evidence>
<name>A0ABU4X8K1_9HYPH</name>
<sequence>MNENAVRAGRFHDRQRSKKAEKRRAFPACPIPPREARERSGMNSATALVFPVATAARPNGI</sequence>
<keyword evidence="3" id="KW-1185">Reference proteome</keyword>